<accession>A0A381LD40</accession>
<proteinExistence type="predicted"/>
<reference evidence="2" key="1">
    <citation type="submission" date="2018-07" db="EMBL/GenBank/DDBJ databases">
        <authorList>
            <person name="Quirk P.G."/>
            <person name="Krulwich T.A."/>
        </authorList>
    </citation>
    <scope>NUCLEOTIDE SEQUENCE</scope>
    <source>
        <strain evidence="2">96224</strain>
    </source>
</reference>
<gene>
    <name evidence="2" type="ORF">BGT96224V2_LOCUS4722</name>
</gene>
<feature type="signal peptide" evidence="1">
    <location>
        <begin position="1"/>
        <end position="18"/>
    </location>
</feature>
<sequence>MLGLPFLRALQLWPLVSAKTKISNNATDTLNTGHVKAEEVEEIDEVEPCKIYCLQR</sequence>
<evidence type="ECO:0000256" key="1">
    <source>
        <dbReference type="SAM" id="SignalP"/>
    </source>
</evidence>
<keyword evidence="1" id="KW-0732">Signal</keyword>
<feature type="chain" id="PRO_5016887548" evidence="1">
    <location>
        <begin position="19"/>
        <end position="56"/>
    </location>
</feature>
<dbReference type="SMR" id="A0A381LD40"/>
<evidence type="ECO:0000313" key="2">
    <source>
        <dbReference type="EMBL" id="SUZ11567.1"/>
    </source>
</evidence>
<protein>
    <submittedName>
        <fullName evidence="2">Bgt-20466</fullName>
    </submittedName>
</protein>
<dbReference type="AlphaFoldDB" id="A0A381LD40"/>
<organism evidence="2">
    <name type="scientific">Blumeria graminis f. sp. tritici 96224</name>
    <dbReference type="NCBI Taxonomy" id="1268274"/>
    <lineage>
        <taxon>Eukaryota</taxon>
        <taxon>Fungi</taxon>
        <taxon>Dikarya</taxon>
        <taxon>Ascomycota</taxon>
        <taxon>Pezizomycotina</taxon>
        <taxon>Leotiomycetes</taxon>
        <taxon>Erysiphales</taxon>
        <taxon>Erysiphaceae</taxon>
        <taxon>Blumeria</taxon>
    </lineage>
</organism>
<dbReference type="EMBL" id="UIGY01000132">
    <property type="protein sequence ID" value="SUZ11567.1"/>
    <property type="molecule type" value="Genomic_DNA"/>
</dbReference>
<name>A0A381LD40_BLUGR</name>